<dbReference type="OrthoDB" id="5363652at2"/>
<keyword evidence="2" id="KW-1185">Reference proteome</keyword>
<sequence>MCQHITRRIAVENSPGTAFQSAVDRYVFDKKLPLLVLDALKRIEIAQRVDISHGLGKQHKFAYLQPELFHESFSSKLEGIWVACEVWDFGTLSTLFDGMSEADQDVTSTQHNISNGRIFASWLLSLNYLRNLCAHHSRLWNRNIVDLSELPPVAQVPSLAAFRNDPRRQAHPDTPA</sequence>
<dbReference type="RefSeq" id="WP_090505237.1">
    <property type="nucleotide sequence ID" value="NZ_FOWX01000039.1"/>
</dbReference>
<organism evidence="1 2">
    <name type="scientific">Pseudomonas borbori</name>
    <dbReference type="NCBI Taxonomy" id="289003"/>
    <lineage>
        <taxon>Bacteria</taxon>
        <taxon>Pseudomonadati</taxon>
        <taxon>Pseudomonadota</taxon>
        <taxon>Gammaproteobacteria</taxon>
        <taxon>Pseudomonadales</taxon>
        <taxon>Pseudomonadaceae</taxon>
        <taxon>Pseudomonas</taxon>
    </lineage>
</organism>
<gene>
    <name evidence="1" type="ORF">SAMN05216190_1392</name>
</gene>
<evidence type="ECO:0000313" key="2">
    <source>
        <dbReference type="Proteomes" id="UP000198784"/>
    </source>
</evidence>
<accession>A0A1I5WFG3</accession>
<protein>
    <submittedName>
        <fullName evidence="1">Abi-like protein</fullName>
    </submittedName>
</protein>
<dbReference type="InterPro" id="IPR011664">
    <property type="entry name" value="Abi_system_AbiD/AbiF-like"/>
</dbReference>
<proteinExistence type="predicted"/>
<dbReference type="Proteomes" id="UP000198784">
    <property type="component" value="Unassembled WGS sequence"/>
</dbReference>
<name>A0A1I5WFG3_9PSED</name>
<dbReference type="AlphaFoldDB" id="A0A1I5WFG3"/>
<evidence type="ECO:0000313" key="1">
    <source>
        <dbReference type="EMBL" id="SFQ18328.1"/>
    </source>
</evidence>
<reference evidence="2" key="1">
    <citation type="submission" date="2016-10" db="EMBL/GenBank/DDBJ databases">
        <authorList>
            <person name="Varghese N."/>
            <person name="Submissions S."/>
        </authorList>
    </citation>
    <scope>NUCLEOTIDE SEQUENCE [LARGE SCALE GENOMIC DNA]</scope>
    <source>
        <strain evidence="2">DSM 17834</strain>
    </source>
</reference>
<dbReference type="EMBL" id="FOWX01000039">
    <property type="protein sequence ID" value="SFQ18328.1"/>
    <property type="molecule type" value="Genomic_DNA"/>
</dbReference>
<dbReference type="Pfam" id="PF07751">
    <property type="entry name" value="Abi_2"/>
    <property type="match status" value="2"/>
</dbReference>